<reference evidence="2" key="1">
    <citation type="submission" date="2022-11" db="UniProtKB">
        <authorList>
            <consortium name="WormBaseParasite"/>
        </authorList>
    </citation>
    <scope>IDENTIFICATION</scope>
</reference>
<protein>
    <submittedName>
        <fullName evidence="2">Serine/threonine-protein phosphatase 4 regulatory subunit 4</fullName>
    </submittedName>
</protein>
<evidence type="ECO:0000313" key="1">
    <source>
        <dbReference type="Proteomes" id="UP000887580"/>
    </source>
</evidence>
<name>A0AC35GF06_9BILA</name>
<proteinExistence type="predicted"/>
<evidence type="ECO:0000313" key="2">
    <source>
        <dbReference type="WBParaSite" id="PS1159_v2.g4319.t1"/>
    </source>
</evidence>
<dbReference type="Proteomes" id="UP000887580">
    <property type="component" value="Unplaced"/>
</dbReference>
<dbReference type="WBParaSite" id="PS1159_v2.g4319.t1">
    <property type="protein sequence ID" value="PS1159_v2.g4319.t1"/>
    <property type="gene ID" value="PS1159_v2.g4319"/>
</dbReference>
<organism evidence="1 2">
    <name type="scientific">Panagrolaimus sp. PS1159</name>
    <dbReference type="NCBI Taxonomy" id="55785"/>
    <lineage>
        <taxon>Eukaryota</taxon>
        <taxon>Metazoa</taxon>
        <taxon>Ecdysozoa</taxon>
        <taxon>Nematoda</taxon>
        <taxon>Chromadorea</taxon>
        <taxon>Rhabditida</taxon>
        <taxon>Tylenchina</taxon>
        <taxon>Panagrolaimomorpha</taxon>
        <taxon>Panagrolaimoidea</taxon>
        <taxon>Panagrolaimidae</taxon>
        <taxon>Panagrolaimus</taxon>
    </lineage>
</organism>
<accession>A0AC35GF06</accession>
<sequence>MLFVVADSIVPLTVSQAVSTKRIQRRVISARLIEKLCAIIPVESIKKDLAPCTKMLCQDPNATVRTAIAQRLSVIAQSLNNSSDCVSLLLPCLIELCKDDDSGVREAILNTIAVCLPYFTKESRKTVVLPLLRKCTEQALILRDTSLIVVSKQLAPWLYALKEILSPQEMRWFLDTYSRIVNLNAPDSDKSLQILALTCRRQCAYNFPCFAMIYSGDLFNDRLLPILEKFCSENDEEIRSTIAAGFHEILLLRPDEPSLLQIFTELIKTGAVEIIQHLVKDLHKAIPILYQMVKKEQEKRAPKTTRVQLDRLIVGCNGLIRNTGNWRSHESYLMNLIVLKKILPPNDLFVTFVPVLKQEVLKARALPCRIAAAVALLHLMREFPLSKNRQNVIEFFTKTVGQHQSCHRRRILLDIVPMVQNHFSRDFFKENFLQAVLKLANDPVSNIRLQLCRMMPRIKKFLFFPDDEPAILSLEKSVRSLLTSESSSNNDRHLLQQYACDLSRSETTESLKNDATKVAEEKRLWTEIESASTHNNLEEDGAPQSPLIQKAKKGVTHRRKNGTLVTVGGDGSVTSTTTAPNTSTSSSAYATSTISRVNGISSSRPPIGSSINDIHAEKPPSWKTNRIDKTKIAVVRPQPQVTLLQRSPSPMPPKGEDTKSSSSKLPLSTRYRSYQSASSSPTTSSPPSSARYRSTSTYRSDSTPSSPASRSALSYSSRHSSYTPTSSPLMSKSMTSSYTGGTSSSSYTPSSSGLMSSRSLSQIRRPYSLMKVQSSSAIEHKPTNIKLRVLANH</sequence>